<proteinExistence type="predicted"/>
<name>A0A495QVQ2_9EURY</name>
<evidence type="ECO:0000313" key="1">
    <source>
        <dbReference type="EMBL" id="RKS78147.1"/>
    </source>
</evidence>
<accession>A0A495QVQ2</accession>
<protein>
    <submittedName>
        <fullName evidence="1">Uncharacterized protein</fullName>
    </submittedName>
</protein>
<organism evidence="1 2">
    <name type="scientific">Haloarcula quadrata</name>
    <dbReference type="NCBI Taxonomy" id="182779"/>
    <lineage>
        <taxon>Archaea</taxon>
        <taxon>Methanobacteriati</taxon>
        <taxon>Methanobacteriota</taxon>
        <taxon>Stenosarchaea group</taxon>
        <taxon>Halobacteria</taxon>
        <taxon>Halobacteriales</taxon>
        <taxon>Haloarculaceae</taxon>
        <taxon>Haloarcula</taxon>
    </lineage>
</organism>
<evidence type="ECO:0000313" key="2">
    <source>
        <dbReference type="Proteomes" id="UP000268233"/>
    </source>
</evidence>
<dbReference type="AlphaFoldDB" id="A0A495QVQ2"/>
<keyword evidence="2" id="KW-1185">Reference proteome</keyword>
<gene>
    <name evidence="1" type="ORF">BDK61_3796</name>
</gene>
<sequence length="42" mass="4864">MWPVVESLDHSSPLSQKWQIRTFGFVSVQTDGGPFTYIQYCQ</sequence>
<comment type="caution">
    <text evidence="1">The sequence shown here is derived from an EMBL/GenBank/DDBJ whole genome shotgun (WGS) entry which is preliminary data.</text>
</comment>
<dbReference type="EMBL" id="RBWW01000002">
    <property type="protein sequence ID" value="RKS78147.1"/>
    <property type="molecule type" value="Genomic_DNA"/>
</dbReference>
<reference evidence="1 2" key="1">
    <citation type="submission" date="2018-10" db="EMBL/GenBank/DDBJ databases">
        <title>Genomic Encyclopedia of Archaeal and Bacterial Type Strains, Phase II (KMG-II): from individual species to whole genera.</title>
        <authorList>
            <person name="Goeker M."/>
        </authorList>
    </citation>
    <scope>NUCLEOTIDE SEQUENCE [LARGE SCALE GENOMIC DNA]</scope>
    <source>
        <strain evidence="1 2">DSM 11927</strain>
    </source>
</reference>
<dbReference type="Proteomes" id="UP000268233">
    <property type="component" value="Unassembled WGS sequence"/>
</dbReference>